<sequence>MKKLFFTIFGCVALFAMTATTVKAQNYKTGLGLGIDFGDGATLVGPSVRHHFSRNAALQGEVLFGGNSTILQAFLQYNAPIPGAKGLDWYLGGGPSVQLYDGGSSFYLVPMVGLDYKFSGAPLALALDWRPRLYIGSNDSDFNAGRFGLGFRYTF</sequence>
<gene>
    <name evidence="2" type="ORF">DHW03_07585</name>
</gene>
<keyword evidence="3" id="KW-1185">Reference proteome</keyword>
<dbReference type="OrthoDB" id="978645at2"/>
<dbReference type="SUPFAM" id="SSF56925">
    <property type="entry name" value="OMPA-like"/>
    <property type="match status" value="1"/>
</dbReference>
<accession>A0A317EPV8</accession>
<dbReference type="EMBL" id="QGNZ01000002">
    <property type="protein sequence ID" value="PWS28217.1"/>
    <property type="molecule type" value="Genomic_DNA"/>
</dbReference>
<evidence type="ECO:0000256" key="1">
    <source>
        <dbReference type="SAM" id="SignalP"/>
    </source>
</evidence>
<feature type="chain" id="PRO_5016386786" description="Outer membrane insertion C-signal" evidence="1">
    <location>
        <begin position="25"/>
        <end position="155"/>
    </location>
</feature>
<proteinExistence type="predicted"/>
<dbReference type="Proteomes" id="UP000245379">
    <property type="component" value="Unassembled WGS sequence"/>
</dbReference>
<dbReference type="RefSeq" id="WP_109925977.1">
    <property type="nucleotide sequence ID" value="NZ_QGNZ01000002.1"/>
</dbReference>
<dbReference type="InterPro" id="IPR011250">
    <property type="entry name" value="OMP/PagP_B-barrel"/>
</dbReference>
<name>A0A317EPV8_9SPHI</name>
<organism evidence="2 3">
    <name type="scientific">Pedobacter yonginense</name>
    <dbReference type="NCBI Taxonomy" id="651869"/>
    <lineage>
        <taxon>Bacteria</taxon>
        <taxon>Pseudomonadati</taxon>
        <taxon>Bacteroidota</taxon>
        <taxon>Sphingobacteriia</taxon>
        <taxon>Sphingobacteriales</taxon>
        <taxon>Sphingobacteriaceae</taxon>
        <taxon>Pedobacter</taxon>
    </lineage>
</organism>
<evidence type="ECO:0000313" key="3">
    <source>
        <dbReference type="Proteomes" id="UP000245379"/>
    </source>
</evidence>
<evidence type="ECO:0000313" key="2">
    <source>
        <dbReference type="EMBL" id="PWS28217.1"/>
    </source>
</evidence>
<keyword evidence="1" id="KW-0732">Signal</keyword>
<protein>
    <recommendedName>
        <fullName evidence="4">Outer membrane insertion C-signal</fullName>
    </recommendedName>
</protein>
<dbReference type="AlphaFoldDB" id="A0A317EPV8"/>
<evidence type="ECO:0008006" key="4">
    <source>
        <dbReference type="Google" id="ProtNLM"/>
    </source>
</evidence>
<reference evidence="2 3" key="1">
    <citation type="submission" date="2018-05" db="EMBL/GenBank/DDBJ databases">
        <title>Pedobacter paludis sp. nov., isolated from wetland soil.</title>
        <authorList>
            <person name="Zhang Y."/>
            <person name="Wang G."/>
        </authorList>
    </citation>
    <scope>NUCLEOTIDE SEQUENCE [LARGE SCALE GENOMIC DNA]</scope>
    <source>
        <strain evidence="2 3">KCTC22721</strain>
    </source>
</reference>
<feature type="signal peptide" evidence="1">
    <location>
        <begin position="1"/>
        <end position="24"/>
    </location>
</feature>
<comment type="caution">
    <text evidence="2">The sequence shown here is derived from an EMBL/GenBank/DDBJ whole genome shotgun (WGS) entry which is preliminary data.</text>
</comment>